<protein>
    <recommendedName>
        <fullName evidence="4">Spore coat protein CotH</fullName>
    </recommendedName>
</protein>
<name>A0AA37HXC7_SEGBR</name>
<evidence type="ECO:0000313" key="3">
    <source>
        <dbReference type="Proteomes" id="UP000887043"/>
    </source>
</evidence>
<feature type="signal peptide" evidence="1">
    <location>
        <begin position="1"/>
        <end position="19"/>
    </location>
</feature>
<feature type="chain" id="PRO_5041222616" description="Spore coat protein CotH" evidence="1">
    <location>
        <begin position="20"/>
        <end position="459"/>
    </location>
</feature>
<sequence length="459" mass="53395">MKKKIIITLCLLAFLNSFANKYDKDSIKKIDIPVMEIYTENKEEPSCDYIFAPEGEDGISITNTTKIPGRIILSRLGIPYYDSGEYENNKGGMKIKIRGNTSAYWNPKKSFKIKLEKKADLLNRNNKNYADKEWVLIDEGGDGMIAETAFKLSEEIGMLWTPQHCYINLFINDDYRGIYMLTESVKRNTSARLNVTETGYIIEKDAYWWNEDKYLTTNTNRKYTFKYPDSDDVTDSISNCIKLSVDNLEYSLISGNYEDYIDINSFAKWLLCHDILGDSDAAGSNIYITKYDNTNNTKIMMGNIWDLGGSFKIADNWSAIHTNPLFYYPQLIASSNQKFIDTYQELWNSEAIKAIDNTIEYLKEYSQSQEAINLQKLRPINCERWNFTSESIQYDIQVAVNWLNNRKKWLDNHINISNNINSIEYKKRNRHNIFSINGKKINYNTKGIIITNGIKYYQH</sequence>
<proteinExistence type="predicted"/>
<evidence type="ECO:0008006" key="4">
    <source>
        <dbReference type="Google" id="ProtNLM"/>
    </source>
</evidence>
<dbReference type="RefSeq" id="WP_006282790.1">
    <property type="nucleotide sequence ID" value="NZ_BPTR01000001.1"/>
</dbReference>
<dbReference type="AlphaFoldDB" id="A0AA37HXC7"/>
<dbReference type="Proteomes" id="UP000887043">
    <property type="component" value="Unassembled WGS sequence"/>
</dbReference>
<gene>
    <name evidence="2" type="ORF">PRRU23_15430</name>
</gene>
<dbReference type="InterPro" id="IPR014867">
    <property type="entry name" value="Spore_coat_CotH_CotH2/3/7"/>
</dbReference>
<keyword evidence="1" id="KW-0732">Signal</keyword>
<dbReference type="Pfam" id="PF08757">
    <property type="entry name" value="CotH"/>
    <property type="match status" value="1"/>
</dbReference>
<organism evidence="2 3">
    <name type="scientific">Segatella bryantii</name>
    <name type="common">Prevotella bryantii</name>
    <dbReference type="NCBI Taxonomy" id="77095"/>
    <lineage>
        <taxon>Bacteria</taxon>
        <taxon>Pseudomonadati</taxon>
        <taxon>Bacteroidota</taxon>
        <taxon>Bacteroidia</taxon>
        <taxon>Bacteroidales</taxon>
        <taxon>Prevotellaceae</taxon>
        <taxon>Segatella</taxon>
    </lineage>
</organism>
<evidence type="ECO:0000313" key="2">
    <source>
        <dbReference type="EMBL" id="GJG27843.1"/>
    </source>
</evidence>
<evidence type="ECO:0000256" key="1">
    <source>
        <dbReference type="SAM" id="SignalP"/>
    </source>
</evidence>
<reference evidence="2" key="1">
    <citation type="submission" date="2021-08" db="EMBL/GenBank/DDBJ databases">
        <title>Prevotella lacticifex sp. nov., isolated from rumen of cow.</title>
        <authorList>
            <person name="Shinkai T."/>
            <person name="Ikeyama N."/>
            <person name="Kumagai M."/>
            <person name="Ohmori H."/>
            <person name="Sakamoto M."/>
            <person name="Ohkuma M."/>
            <person name="Mitsumori M."/>
        </authorList>
    </citation>
    <scope>NUCLEOTIDE SEQUENCE</scope>
    <source>
        <strain evidence="2">DSM 11371</strain>
    </source>
</reference>
<comment type="caution">
    <text evidence="2">The sequence shown here is derived from an EMBL/GenBank/DDBJ whole genome shotgun (WGS) entry which is preliminary data.</text>
</comment>
<accession>A0AA37HXC7</accession>
<dbReference type="EMBL" id="BPTR01000001">
    <property type="protein sequence ID" value="GJG27843.1"/>
    <property type="molecule type" value="Genomic_DNA"/>
</dbReference>